<dbReference type="EMBL" id="BTGD01000011">
    <property type="protein sequence ID" value="GMM57080.1"/>
    <property type="molecule type" value="Genomic_DNA"/>
</dbReference>
<dbReference type="Gene3D" id="1.25.40.10">
    <property type="entry name" value="Tetratricopeptide repeat domain"/>
    <property type="match status" value="2"/>
</dbReference>
<sequence length="625" mass="72316">MNVLKALQKVIPKSETLGAVQVPSLFVSPEQFVKKPASKIRPGKTEHNNNISISELIKQHGHLVGKDSFYQKHIVKDYLSPFDKTPNFKRQDVSNDFDLERAKSLFKLKKDISQNINFQETQDEIFIKKILPFLTLPIEQHSPNWPLLTQNRNVRKVFPKDYYKEVPAVPDFNADPHAFEEYIGLLTHTTFHFRNSSSSNGVIPLLLRTLLHPMNETTRPYHTTETFNDMILFFYHKNDLASMRETFSLIKMSNCRPNLQTFNLMLMGLLQNSRNHSSPHEHRNIVFFLDQMTKNSVAPDSKTWEILFNFLQSKKGRSYYVERLTAHNVPVTTSLVIAILQKSDEIKTLSSAQLLGAFQQNGIKMDYPMFRFFVTSFLERNELDNALVTVQHIHSEALNGNDIDVRVTTDILNKFMCHFANSGNLALALQTFNTFTQEYHVRANETTFEMLFKALVRNGYGKNFPVVLQWIKDTRLKLTQSMRNNYWKVKADSIAKYNCKKVVSPEDTHHLSAMLREFKLPVGKKITYDTWRNANPAERKVLRYINCRPGRGEKTAAQKSQPLIKNNDTTKLRKVHYRHGIARSAIKHAEAKRIPYAENWYEALNSELKARGIISTEDTPHVNNN</sequence>
<dbReference type="PANTHER" id="PTHR47939">
    <property type="entry name" value="MEMBRANE-ASSOCIATED SALT-INDUCIBLE PROTEIN-LIKE"/>
    <property type="match status" value="1"/>
</dbReference>
<organism evidence="1 2">
    <name type="scientific">Maudiozyma humilis</name>
    <name type="common">Sour dough yeast</name>
    <name type="synonym">Kazachstania humilis</name>
    <dbReference type="NCBI Taxonomy" id="51915"/>
    <lineage>
        <taxon>Eukaryota</taxon>
        <taxon>Fungi</taxon>
        <taxon>Dikarya</taxon>
        <taxon>Ascomycota</taxon>
        <taxon>Saccharomycotina</taxon>
        <taxon>Saccharomycetes</taxon>
        <taxon>Saccharomycetales</taxon>
        <taxon>Saccharomycetaceae</taxon>
        <taxon>Maudiozyma</taxon>
    </lineage>
</organism>
<accession>A0AAV5S092</accession>
<dbReference type="Proteomes" id="UP001377567">
    <property type="component" value="Unassembled WGS sequence"/>
</dbReference>
<comment type="caution">
    <text evidence="1">The sequence shown here is derived from an EMBL/GenBank/DDBJ whole genome shotgun (WGS) entry which is preliminary data.</text>
</comment>
<evidence type="ECO:0000313" key="1">
    <source>
        <dbReference type="EMBL" id="GMM57080.1"/>
    </source>
</evidence>
<evidence type="ECO:0000313" key="2">
    <source>
        <dbReference type="Proteomes" id="UP001377567"/>
    </source>
</evidence>
<reference evidence="1 2" key="1">
    <citation type="journal article" date="2023" name="Elife">
        <title>Identification of key yeast species and microbe-microbe interactions impacting larval growth of Drosophila in the wild.</title>
        <authorList>
            <person name="Mure A."/>
            <person name="Sugiura Y."/>
            <person name="Maeda R."/>
            <person name="Honda K."/>
            <person name="Sakurai N."/>
            <person name="Takahashi Y."/>
            <person name="Watada M."/>
            <person name="Katoh T."/>
            <person name="Gotoh A."/>
            <person name="Gotoh Y."/>
            <person name="Taniguchi I."/>
            <person name="Nakamura K."/>
            <person name="Hayashi T."/>
            <person name="Katayama T."/>
            <person name="Uemura T."/>
            <person name="Hattori Y."/>
        </authorList>
    </citation>
    <scope>NUCLEOTIDE SEQUENCE [LARGE SCALE GENOMIC DNA]</scope>
    <source>
        <strain evidence="1 2">KH-74</strain>
    </source>
</reference>
<dbReference type="InterPro" id="IPR050667">
    <property type="entry name" value="PPR-containing_protein"/>
</dbReference>
<dbReference type="InterPro" id="IPR011990">
    <property type="entry name" value="TPR-like_helical_dom_sf"/>
</dbReference>
<gene>
    <name evidence="1" type="ORF">DAKH74_036960</name>
</gene>
<proteinExistence type="predicted"/>
<name>A0AAV5S092_MAUHU</name>
<dbReference type="AlphaFoldDB" id="A0AAV5S092"/>
<keyword evidence="2" id="KW-1185">Reference proteome</keyword>
<dbReference type="PANTHER" id="PTHR47939:SF5">
    <property type="entry name" value="PENTACOTRIPEPTIDE-REPEAT REGION OF PRORP DOMAIN-CONTAINING PROTEIN"/>
    <property type="match status" value="1"/>
</dbReference>
<protein>
    <submittedName>
        <fullName evidence="1">Aep3 protein</fullName>
    </submittedName>
</protein>